<dbReference type="OrthoDB" id="2669571at2759"/>
<comment type="similarity">
    <text evidence="1">Belongs to the peptidase C14B family.</text>
</comment>
<dbReference type="EMBL" id="KN837522">
    <property type="protein sequence ID" value="KIJ24170.1"/>
    <property type="molecule type" value="Genomic_DNA"/>
</dbReference>
<dbReference type="AlphaFoldDB" id="A0A0C9UG01"/>
<dbReference type="PANTHER" id="PTHR48104">
    <property type="entry name" value="METACASPASE-4"/>
    <property type="match status" value="1"/>
</dbReference>
<accession>A0A0C9UG01</accession>
<dbReference type="Pfam" id="PF00656">
    <property type="entry name" value="Peptidase_C14"/>
    <property type="match status" value="1"/>
</dbReference>
<proteinExistence type="inferred from homology"/>
<dbReference type="Proteomes" id="UP000054279">
    <property type="component" value="Unassembled WGS sequence"/>
</dbReference>
<keyword evidence="4" id="KW-1185">Reference proteome</keyword>
<sequence length="130" mass="15264">MNAMHPNSLQSLKDKLEYSTQHGMVQLNWSQEGPPRESSLRSFIPISKIRVQIGINYRGGNHPLNGCINDVHKMRDFLLKYSLEKDEIRIYTDNTQDENRKPTKENILKAMRWLVKDAEEDDALFFHCKF</sequence>
<evidence type="ECO:0000259" key="2">
    <source>
        <dbReference type="Pfam" id="PF00656"/>
    </source>
</evidence>
<reference evidence="3 4" key="1">
    <citation type="submission" date="2014-06" db="EMBL/GenBank/DDBJ databases">
        <title>Evolutionary Origins and Diversification of the Mycorrhizal Mutualists.</title>
        <authorList>
            <consortium name="DOE Joint Genome Institute"/>
            <consortium name="Mycorrhizal Genomics Consortium"/>
            <person name="Kohler A."/>
            <person name="Kuo A."/>
            <person name="Nagy L.G."/>
            <person name="Floudas D."/>
            <person name="Copeland A."/>
            <person name="Barry K.W."/>
            <person name="Cichocki N."/>
            <person name="Veneault-Fourrey C."/>
            <person name="LaButti K."/>
            <person name="Lindquist E.A."/>
            <person name="Lipzen A."/>
            <person name="Lundell T."/>
            <person name="Morin E."/>
            <person name="Murat C."/>
            <person name="Riley R."/>
            <person name="Ohm R."/>
            <person name="Sun H."/>
            <person name="Tunlid A."/>
            <person name="Henrissat B."/>
            <person name="Grigoriev I.V."/>
            <person name="Hibbett D.S."/>
            <person name="Martin F."/>
        </authorList>
    </citation>
    <scope>NUCLEOTIDE SEQUENCE [LARGE SCALE GENOMIC DNA]</scope>
    <source>
        <strain evidence="3 4">SS14</strain>
    </source>
</reference>
<evidence type="ECO:0000313" key="4">
    <source>
        <dbReference type="Proteomes" id="UP000054279"/>
    </source>
</evidence>
<dbReference type="GO" id="GO:0005737">
    <property type="term" value="C:cytoplasm"/>
    <property type="evidence" value="ECO:0007669"/>
    <property type="project" value="TreeGrafter"/>
</dbReference>
<dbReference type="HOGENOM" id="CLU_1939480_0_0_1"/>
<gene>
    <name evidence="3" type="ORF">M422DRAFT_275109</name>
</gene>
<organism evidence="3 4">
    <name type="scientific">Sphaerobolus stellatus (strain SS14)</name>
    <dbReference type="NCBI Taxonomy" id="990650"/>
    <lineage>
        <taxon>Eukaryota</taxon>
        <taxon>Fungi</taxon>
        <taxon>Dikarya</taxon>
        <taxon>Basidiomycota</taxon>
        <taxon>Agaricomycotina</taxon>
        <taxon>Agaricomycetes</taxon>
        <taxon>Phallomycetidae</taxon>
        <taxon>Geastrales</taxon>
        <taxon>Sphaerobolaceae</taxon>
        <taxon>Sphaerobolus</taxon>
    </lineage>
</organism>
<feature type="domain" description="Peptidase C14 caspase" evidence="2">
    <location>
        <begin position="53"/>
        <end position="126"/>
    </location>
</feature>
<dbReference type="Gene3D" id="3.40.50.12660">
    <property type="match status" value="1"/>
</dbReference>
<evidence type="ECO:0000313" key="3">
    <source>
        <dbReference type="EMBL" id="KIJ24170.1"/>
    </source>
</evidence>
<dbReference type="InterPro" id="IPR050452">
    <property type="entry name" value="Metacaspase"/>
</dbReference>
<evidence type="ECO:0000256" key="1">
    <source>
        <dbReference type="ARBA" id="ARBA00009005"/>
    </source>
</evidence>
<dbReference type="InterPro" id="IPR011600">
    <property type="entry name" value="Pept_C14_caspase"/>
</dbReference>
<protein>
    <recommendedName>
        <fullName evidence="2">Peptidase C14 caspase domain-containing protein</fullName>
    </recommendedName>
</protein>
<dbReference type="GO" id="GO:0006508">
    <property type="term" value="P:proteolysis"/>
    <property type="evidence" value="ECO:0007669"/>
    <property type="project" value="InterPro"/>
</dbReference>
<dbReference type="GO" id="GO:0004197">
    <property type="term" value="F:cysteine-type endopeptidase activity"/>
    <property type="evidence" value="ECO:0007669"/>
    <property type="project" value="InterPro"/>
</dbReference>
<dbReference type="PANTHER" id="PTHR48104:SF30">
    <property type="entry name" value="METACASPASE-1"/>
    <property type="match status" value="1"/>
</dbReference>
<name>A0A0C9UG01_SPHS4</name>